<evidence type="ECO:0000313" key="5">
    <source>
        <dbReference type="Proteomes" id="UP001179280"/>
    </source>
</evidence>
<dbReference type="Pfam" id="PF24661">
    <property type="entry name" value="DUF7649"/>
    <property type="match status" value="1"/>
</dbReference>
<keyword evidence="1" id="KW-1133">Transmembrane helix</keyword>
<feature type="transmembrane region" description="Helical" evidence="1">
    <location>
        <begin position="57"/>
        <end position="90"/>
    </location>
</feature>
<dbReference type="PIRSF" id="PIRSF031509">
    <property type="entry name" value="Cell_wall_LiaF/YvqF"/>
    <property type="match status" value="1"/>
</dbReference>
<keyword evidence="1" id="KW-0472">Membrane</keyword>
<dbReference type="NCBIfam" id="NF040535">
    <property type="entry name" value="LiaF_C_term"/>
    <property type="match status" value="1"/>
</dbReference>
<dbReference type="Pfam" id="PF09922">
    <property type="entry name" value="LiaF-like_C"/>
    <property type="match status" value="1"/>
</dbReference>
<keyword evidence="5" id="KW-1185">Reference proteome</keyword>
<organism evidence="4 5">
    <name type="scientific">Shouchella xiaoxiensis</name>
    <dbReference type="NCBI Taxonomy" id="766895"/>
    <lineage>
        <taxon>Bacteria</taxon>
        <taxon>Bacillati</taxon>
        <taxon>Bacillota</taxon>
        <taxon>Bacilli</taxon>
        <taxon>Bacillales</taxon>
        <taxon>Bacillaceae</taxon>
        <taxon>Shouchella</taxon>
    </lineage>
</organism>
<dbReference type="InterPro" id="IPR024425">
    <property type="entry name" value="LiaF-like_C"/>
</dbReference>
<evidence type="ECO:0000259" key="3">
    <source>
        <dbReference type="Pfam" id="PF24661"/>
    </source>
</evidence>
<keyword evidence="1" id="KW-0812">Transmembrane</keyword>
<evidence type="ECO:0000256" key="1">
    <source>
        <dbReference type="SAM" id="Phobius"/>
    </source>
</evidence>
<gene>
    <name evidence="4" type="ORF">JOC54_003347</name>
</gene>
<sequence>MKRNRTDIAAYILFALLAATFLELLISVGPFIFLAGSSLMIYYGLKKIKKRKGKFFFYSGLVIFILTLLSSGFFILTLFALLFYTMYVFWEKARHPHTMEIRLEEGIQTRKKTFFRNIILGDQRTGNQIFSSDNINIQTGIGSTVIHFENTVLPKGDTVVIVRGFIGRVEISVPYDVGVQIDHSSFYGQSTIFDQAELGFNQNVTVENPLFSDSPRRLRIYTSLVAGDIEVMYR</sequence>
<protein>
    <submittedName>
        <fullName evidence="4">Lia operon protein LiaF</fullName>
    </submittedName>
</protein>
<feature type="domain" description="Cell wall-active antibiotics response LiaF-like C-terminal" evidence="2">
    <location>
        <begin position="120"/>
        <end position="231"/>
    </location>
</feature>
<comment type="caution">
    <text evidence="4">The sequence shown here is derived from an EMBL/GenBank/DDBJ whole genome shotgun (WGS) entry which is preliminary data.</text>
</comment>
<dbReference type="EMBL" id="JAFBCV010000011">
    <property type="protein sequence ID" value="MBM7840067.1"/>
    <property type="molecule type" value="Genomic_DNA"/>
</dbReference>
<dbReference type="InterPro" id="IPR056066">
    <property type="entry name" value="DUF7649"/>
</dbReference>
<dbReference type="Proteomes" id="UP001179280">
    <property type="component" value="Unassembled WGS sequence"/>
</dbReference>
<feature type="domain" description="DUF7649" evidence="3">
    <location>
        <begin position="4"/>
        <end position="87"/>
    </location>
</feature>
<reference evidence="4" key="1">
    <citation type="submission" date="2021-01" db="EMBL/GenBank/DDBJ databases">
        <title>Genomic Encyclopedia of Type Strains, Phase IV (KMG-IV): sequencing the most valuable type-strain genomes for metagenomic binning, comparative biology and taxonomic classification.</title>
        <authorList>
            <person name="Goeker M."/>
        </authorList>
    </citation>
    <scope>NUCLEOTIDE SEQUENCE</scope>
    <source>
        <strain evidence="4">DSM 21943</strain>
    </source>
</reference>
<dbReference type="InterPro" id="IPR016975">
    <property type="entry name" value="Cell_wall_LiaF"/>
</dbReference>
<evidence type="ECO:0000313" key="4">
    <source>
        <dbReference type="EMBL" id="MBM7840067.1"/>
    </source>
</evidence>
<proteinExistence type="predicted"/>
<feature type="transmembrane region" description="Helical" evidence="1">
    <location>
        <begin position="12"/>
        <end position="45"/>
    </location>
</feature>
<dbReference type="InterPro" id="IPR047793">
    <property type="entry name" value="LiaF_C"/>
</dbReference>
<name>A0ABS2SX05_9BACI</name>
<evidence type="ECO:0000259" key="2">
    <source>
        <dbReference type="Pfam" id="PF09922"/>
    </source>
</evidence>
<dbReference type="RefSeq" id="WP_204467494.1">
    <property type="nucleotide sequence ID" value="NZ_JAFBCV010000011.1"/>
</dbReference>
<accession>A0ABS2SX05</accession>